<evidence type="ECO:0008006" key="3">
    <source>
        <dbReference type="Google" id="ProtNLM"/>
    </source>
</evidence>
<sequence>MLTQQSDIPYTKGQISGLDQSLLADPGIQDYAADVDNRMGVGIFRSPRAPIPLRPALLEAAAHDDLIESAKRVRRLIRGVCGDPGEDGSASLAHRVNHTPPGFSLWTEDPSQNRFALHMCRPDFIFSGGIPKLMEINVNSAIGGVPQLAKLNQIYWSHPSVSDAARSVPMSSLDPGSALSRMLEDIGRVTDVAYPRIALIGYRSHVDDFGHEIVFSEIIKTLRTNGFPTVYAYPEDLHVRDDGRAYIGNLRIDIAVRTFVTADAPEAGIDLTGLRTVIDEKAALVLSPESAEPYASKRVLAWLTRNSNELPSSDRRFIERHIPATYDLGDLDSLPGTTESAKRQWLCSQRPHLVLKGYQGHSGANVHVGRTTAPKIWEELVESALSTGRTVAQEFVEPDVLTLPVYDETEAAPLSRSFKTVFSPLLLGDWCGGILVRQMPDSSGDVVNAYGGGAANMAFRSSQGDRFSRKSH</sequence>
<accession>A0ABW3BAF7</accession>
<proteinExistence type="predicted"/>
<keyword evidence="2" id="KW-1185">Reference proteome</keyword>
<protein>
    <recommendedName>
        <fullName evidence="3">Circularly permuted ATPgrasp domain-containing protein</fullName>
    </recommendedName>
</protein>
<dbReference type="Proteomes" id="UP001596956">
    <property type="component" value="Unassembled WGS sequence"/>
</dbReference>
<dbReference type="EMBL" id="JBHTHR010000018">
    <property type="protein sequence ID" value="MFD0800049.1"/>
    <property type="molecule type" value="Genomic_DNA"/>
</dbReference>
<name>A0ABW3BAF7_9ACTN</name>
<reference evidence="2" key="1">
    <citation type="journal article" date="2019" name="Int. J. Syst. Evol. Microbiol.">
        <title>The Global Catalogue of Microorganisms (GCM) 10K type strain sequencing project: providing services to taxonomists for standard genome sequencing and annotation.</title>
        <authorList>
            <consortium name="The Broad Institute Genomics Platform"/>
            <consortium name="The Broad Institute Genome Sequencing Center for Infectious Disease"/>
            <person name="Wu L."/>
            <person name="Ma J."/>
        </authorList>
    </citation>
    <scope>NUCLEOTIDE SEQUENCE [LARGE SCALE GENOMIC DNA]</scope>
    <source>
        <strain evidence="2">CCUG 63369</strain>
    </source>
</reference>
<evidence type="ECO:0000313" key="1">
    <source>
        <dbReference type="EMBL" id="MFD0800049.1"/>
    </source>
</evidence>
<gene>
    <name evidence="1" type="ORF">ACFQZU_01780</name>
</gene>
<dbReference type="SUPFAM" id="SSF56059">
    <property type="entry name" value="Glutathione synthetase ATP-binding domain-like"/>
    <property type="match status" value="1"/>
</dbReference>
<comment type="caution">
    <text evidence="1">The sequence shown here is derived from an EMBL/GenBank/DDBJ whole genome shotgun (WGS) entry which is preliminary data.</text>
</comment>
<evidence type="ECO:0000313" key="2">
    <source>
        <dbReference type="Proteomes" id="UP001596956"/>
    </source>
</evidence>
<organism evidence="1 2">
    <name type="scientific">Streptomonospora algeriensis</name>
    <dbReference type="NCBI Taxonomy" id="995084"/>
    <lineage>
        <taxon>Bacteria</taxon>
        <taxon>Bacillati</taxon>
        <taxon>Actinomycetota</taxon>
        <taxon>Actinomycetes</taxon>
        <taxon>Streptosporangiales</taxon>
        <taxon>Nocardiopsidaceae</taxon>
        <taxon>Streptomonospora</taxon>
    </lineage>
</organism>